<dbReference type="InterPro" id="IPR002293">
    <property type="entry name" value="AA/rel_permease1"/>
</dbReference>
<dbReference type="GO" id="GO:0022857">
    <property type="term" value="F:transmembrane transporter activity"/>
    <property type="evidence" value="ECO:0007669"/>
    <property type="project" value="InterPro"/>
</dbReference>
<evidence type="ECO:0000256" key="2">
    <source>
        <dbReference type="ARBA" id="ARBA00022475"/>
    </source>
</evidence>
<dbReference type="PATRIC" id="fig|1136941.3.peg.3867"/>
<sequence>MPEEYDSSLPAAQGTLTVPRIVFLVVAAASPLAAVVATLPLALAVGAGPTTPLMYLIAGAILLCFAVGYAAMSRRVVAPGGFYSYVAVGLGRRAAAVAAFVALISYNALAVMLVATFGYFSRLVLADSGIDLPWEAYSAAAVVAVGVLGCRRIDVSARVLGILVAAELAVLVVFNTAVLSEEGVRALPIGAFDVTELTQAGLGLGLMFAFTSFLGFEAAALYSEEAREPRRTVALATYVSVAVVAVFYGLTSWISVGALGIDGVREAAQTQLGDLILHLADERLGSAFSAVMTVLLLTGLFATLLACHNSTNRLTSAIGREGLLPSALGRFHPRLCAPVRASLLQTTVNVLVVGAFAAFGANPYSTLAVSMSALGTLGMVFLQAITAFAIVAYFWRTTDRRGWRPMLASLIGGSGLSIAVVLIIVHYQELTGVDNVVVNRLPLLLVFAGVAAAGYAEWLRRHRPDRFGAIGESAYARSAPAERETTPNDRPAHHLH</sequence>
<keyword evidence="2" id="KW-1003">Cell membrane</keyword>
<dbReference type="PANTHER" id="PTHR42770:SF16">
    <property type="entry name" value="AMINO ACID PERMEASE"/>
    <property type="match status" value="1"/>
</dbReference>
<evidence type="ECO:0000313" key="8">
    <source>
        <dbReference type="EMBL" id="ALG87037.1"/>
    </source>
</evidence>
<dbReference type="PIRSF" id="PIRSF006060">
    <property type="entry name" value="AA_transporter"/>
    <property type="match status" value="1"/>
</dbReference>
<evidence type="ECO:0000256" key="1">
    <source>
        <dbReference type="ARBA" id="ARBA00004651"/>
    </source>
</evidence>
<name>A0A0N9NIG7_9ACTN</name>
<dbReference type="Pfam" id="PF13520">
    <property type="entry name" value="AA_permease_2"/>
    <property type="match status" value="1"/>
</dbReference>
<keyword evidence="5 7" id="KW-0472">Membrane</keyword>
<feature type="compositionally biased region" description="Basic and acidic residues" evidence="6">
    <location>
        <begin position="480"/>
        <end position="496"/>
    </location>
</feature>
<evidence type="ECO:0000256" key="3">
    <source>
        <dbReference type="ARBA" id="ARBA00022692"/>
    </source>
</evidence>
<dbReference type="GO" id="GO:0005886">
    <property type="term" value="C:plasma membrane"/>
    <property type="evidence" value="ECO:0007669"/>
    <property type="project" value="UniProtKB-SubCell"/>
</dbReference>
<feature type="transmembrane region" description="Helical" evidence="7">
    <location>
        <begin position="373"/>
        <end position="395"/>
    </location>
</feature>
<evidence type="ECO:0000256" key="6">
    <source>
        <dbReference type="SAM" id="MobiDB-lite"/>
    </source>
</evidence>
<reference evidence="9" key="1">
    <citation type="submission" date="2015-06" db="EMBL/GenBank/DDBJ databases">
        <title>Complete genome sequence and metabolic analysis of phthalate degradation pathway in Gordonia sp. QH-11.</title>
        <authorList>
            <person name="Jin D."/>
            <person name="Kong X."/>
            <person name="Bai Z."/>
        </authorList>
    </citation>
    <scope>NUCLEOTIDE SEQUENCE [LARGE SCALE GENOMIC DNA]</scope>
    <source>
        <strain evidence="9">QH-11</strain>
    </source>
</reference>
<dbReference type="InterPro" id="IPR050367">
    <property type="entry name" value="APC_superfamily"/>
</dbReference>
<feature type="transmembrane region" description="Helical" evidence="7">
    <location>
        <begin position="94"/>
        <end position="120"/>
    </location>
</feature>
<dbReference type="AlphaFoldDB" id="A0A0N9NIG7"/>
<dbReference type="KEGG" id="goq:ACH46_18900"/>
<evidence type="ECO:0000256" key="7">
    <source>
        <dbReference type="SAM" id="Phobius"/>
    </source>
</evidence>
<comment type="subcellular location">
    <subcellularLocation>
        <location evidence="1">Cell membrane</location>
        <topology evidence="1">Multi-pass membrane protein</topology>
    </subcellularLocation>
</comment>
<dbReference type="Proteomes" id="UP000063789">
    <property type="component" value="Chromosome"/>
</dbReference>
<feature type="transmembrane region" description="Helical" evidence="7">
    <location>
        <begin position="53"/>
        <end position="73"/>
    </location>
</feature>
<proteinExistence type="predicted"/>
<organism evidence="8 9">
    <name type="scientific">Gordonia phthalatica</name>
    <dbReference type="NCBI Taxonomy" id="1136941"/>
    <lineage>
        <taxon>Bacteria</taxon>
        <taxon>Bacillati</taxon>
        <taxon>Actinomycetota</taxon>
        <taxon>Actinomycetes</taxon>
        <taxon>Mycobacteriales</taxon>
        <taxon>Gordoniaceae</taxon>
        <taxon>Gordonia</taxon>
    </lineage>
</organism>
<dbReference type="PANTHER" id="PTHR42770">
    <property type="entry name" value="AMINO ACID TRANSPORTER-RELATED"/>
    <property type="match status" value="1"/>
</dbReference>
<feature type="transmembrane region" description="Helical" evidence="7">
    <location>
        <begin position="132"/>
        <end position="150"/>
    </location>
</feature>
<feature type="transmembrane region" description="Helical" evidence="7">
    <location>
        <begin position="21"/>
        <end position="47"/>
    </location>
</feature>
<keyword evidence="9" id="KW-1185">Reference proteome</keyword>
<dbReference type="EMBL" id="CP011853">
    <property type="protein sequence ID" value="ALG87037.1"/>
    <property type="molecule type" value="Genomic_DNA"/>
</dbReference>
<evidence type="ECO:0008006" key="10">
    <source>
        <dbReference type="Google" id="ProtNLM"/>
    </source>
</evidence>
<feature type="transmembrane region" description="Helical" evidence="7">
    <location>
        <begin position="233"/>
        <end position="256"/>
    </location>
</feature>
<evidence type="ECO:0000256" key="5">
    <source>
        <dbReference type="ARBA" id="ARBA00023136"/>
    </source>
</evidence>
<feature type="transmembrane region" description="Helical" evidence="7">
    <location>
        <begin position="437"/>
        <end position="456"/>
    </location>
</feature>
<dbReference type="Gene3D" id="1.20.1740.10">
    <property type="entry name" value="Amino acid/polyamine transporter I"/>
    <property type="match status" value="1"/>
</dbReference>
<evidence type="ECO:0000256" key="4">
    <source>
        <dbReference type="ARBA" id="ARBA00022989"/>
    </source>
</evidence>
<protein>
    <recommendedName>
        <fullName evidence="10">Amino acid transporter</fullName>
    </recommendedName>
</protein>
<keyword evidence="3 7" id="KW-0812">Transmembrane</keyword>
<gene>
    <name evidence="8" type="ORF">ACH46_18900</name>
</gene>
<feature type="transmembrane region" description="Helical" evidence="7">
    <location>
        <begin position="287"/>
        <end position="307"/>
    </location>
</feature>
<feature type="transmembrane region" description="Helical" evidence="7">
    <location>
        <begin position="341"/>
        <end position="361"/>
    </location>
</feature>
<feature type="region of interest" description="Disordered" evidence="6">
    <location>
        <begin position="477"/>
        <end position="496"/>
    </location>
</feature>
<feature type="transmembrane region" description="Helical" evidence="7">
    <location>
        <begin position="200"/>
        <end position="221"/>
    </location>
</feature>
<keyword evidence="4 7" id="KW-1133">Transmembrane helix</keyword>
<feature type="transmembrane region" description="Helical" evidence="7">
    <location>
        <begin position="159"/>
        <end position="180"/>
    </location>
</feature>
<accession>A0A0N9NIG7</accession>
<reference evidence="8 9" key="2">
    <citation type="journal article" date="2017" name="Int. J. Syst. Evol. Microbiol.">
        <title>Gordonia phthalatica sp. nov., a di-n-butyl phthalate-degrading bacterium isolated from activated sludge.</title>
        <authorList>
            <person name="Jin D."/>
            <person name="Kong X."/>
            <person name="Jia M."/>
            <person name="Yu X."/>
            <person name="Wang X."/>
            <person name="Zhuang X."/>
            <person name="Deng Y."/>
            <person name="Bai Z."/>
        </authorList>
    </citation>
    <scope>NUCLEOTIDE SEQUENCE [LARGE SCALE GENOMIC DNA]</scope>
    <source>
        <strain evidence="8 9">QH-11</strain>
    </source>
</reference>
<feature type="transmembrane region" description="Helical" evidence="7">
    <location>
        <begin position="407"/>
        <end position="425"/>
    </location>
</feature>
<evidence type="ECO:0000313" key="9">
    <source>
        <dbReference type="Proteomes" id="UP000063789"/>
    </source>
</evidence>
<dbReference type="STRING" id="1136941.ACH46_18900"/>